<dbReference type="Gene3D" id="3.40.960.10">
    <property type="entry name" value="VSR Endonuclease"/>
    <property type="match status" value="1"/>
</dbReference>
<gene>
    <name evidence="1" type="primary">g127</name>
</gene>
<dbReference type="Proteomes" id="UP000241364">
    <property type="component" value="Chromosome i"/>
</dbReference>
<proteinExistence type="predicted"/>
<evidence type="ECO:0000313" key="1">
    <source>
        <dbReference type="EMBL" id="SOK58935.1"/>
    </source>
</evidence>
<name>A0A2C9CYR8_9CAUD</name>
<reference evidence="2" key="1">
    <citation type="submission" date="2017-10" db="EMBL/GenBank/DDBJ databases">
        <authorList>
            <person name="Skurnik M."/>
        </authorList>
    </citation>
    <scope>NUCLEOTIDE SEQUENCE [LARGE SCALE GENOMIC DNA]</scope>
    <source>
        <strain evidence="2">fHe-Yen9-03</strain>
    </source>
</reference>
<organism evidence="1 2">
    <name type="scientific">Yersinia phage fHe-Yen9-03</name>
    <dbReference type="NCBI Taxonomy" id="2052743"/>
    <lineage>
        <taxon>Viruses</taxon>
        <taxon>Duplodnaviria</taxon>
        <taxon>Heunggongvirae</taxon>
        <taxon>Uroviricota</taxon>
        <taxon>Caudoviricetes</taxon>
        <taxon>Eneladusvirus</taxon>
        <taxon>Eneladusvirus Yen904</taxon>
    </lineage>
</organism>
<sequence>KNNKIKINIICPIHGEFSQKPNSHKNGHGCPQCNTNESKKLEIIDNFFINFKVSKEKKFEECKNVLPLPFDRYIKKLKLLIEYDGEQHFHPISIWGGEEAFIKTQQRDLIKTNFAINNGFNFIRIKYNENILDKLKEFMKKYNDNPNEQIIMIY</sequence>
<evidence type="ECO:0000313" key="2">
    <source>
        <dbReference type="Proteomes" id="UP000241364"/>
    </source>
</evidence>
<protein>
    <submittedName>
        <fullName evidence="1">Uncharacterized protein</fullName>
    </submittedName>
</protein>
<accession>A0A2C9CYR8</accession>
<feature type="non-terminal residue" evidence="1">
    <location>
        <position position="1"/>
    </location>
</feature>
<dbReference type="EMBL" id="LT960552">
    <property type="protein sequence ID" value="SOK58935.1"/>
    <property type="molecule type" value="Genomic_DNA"/>
</dbReference>